<dbReference type="InterPro" id="IPR011993">
    <property type="entry name" value="PH-like_dom_sf"/>
</dbReference>
<name>A0ABQ8LLP3_LABRO</name>
<comment type="caution">
    <text evidence="2">The sequence shown here is derived from an EMBL/GenBank/DDBJ whole genome shotgun (WGS) entry which is preliminary data.</text>
</comment>
<evidence type="ECO:0000313" key="2">
    <source>
        <dbReference type="EMBL" id="KAI2651544.1"/>
    </source>
</evidence>
<proteinExistence type="predicted"/>
<evidence type="ECO:0000313" key="3">
    <source>
        <dbReference type="Proteomes" id="UP000830375"/>
    </source>
</evidence>
<dbReference type="EMBL" id="JACTAM010000021">
    <property type="protein sequence ID" value="KAI2651544.1"/>
    <property type="molecule type" value="Genomic_DNA"/>
</dbReference>
<dbReference type="Gene3D" id="2.30.29.30">
    <property type="entry name" value="Pleckstrin-homology domain (PH domain)/Phosphotyrosine-binding domain (PTB)"/>
    <property type="match status" value="1"/>
</dbReference>
<gene>
    <name evidence="2" type="ORF">H4Q32_019665</name>
</gene>
<dbReference type="Proteomes" id="UP000830375">
    <property type="component" value="Unassembled WGS sequence"/>
</dbReference>
<sequence>MEEQAGSAGNSPQHGRGSARQDVLRCGWLRKQGGFVKTWHTRWFVLRGDQLYYYKDEDETKALPVHSHATITTFSEFESHAKMQTRELVAGFVSSLILDFKGRLLLHSGFSLTKLSKDTEYDF</sequence>
<dbReference type="PANTHER" id="PTHR14336">
    <property type="entry name" value="TANDEM PH DOMAIN CONTAINING PROTEIN"/>
    <property type="match status" value="1"/>
</dbReference>
<dbReference type="InterPro" id="IPR051707">
    <property type="entry name" value="PI-Interact_SigTrans_Reg"/>
</dbReference>
<dbReference type="PANTHER" id="PTHR14336:SF15">
    <property type="entry name" value="DUAL ADAPTER FOR PHOSPHOTYROSINE AND 3-PHOSPHOTYROSINE AND 3-PHOSPHOINOSITIDE"/>
    <property type="match status" value="1"/>
</dbReference>
<dbReference type="SUPFAM" id="SSF50729">
    <property type="entry name" value="PH domain-like"/>
    <property type="match status" value="1"/>
</dbReference>
<accession>A0ABQ8LLP3</accession>
<keyword evidence="3" id="KW-1185">Reference proteome</keyword>
<protein>
    <submittedName>
        <fullName evidence="2">Rho GTPase-activating protein 24</fullName>
    </submittedName>
</protein>
<feature type="domain" description="PH" evidence="1">
    <location>
        <begin position="22"/>
        <end position="123"/>
    </location>
</feature>
<reference evidence="2 3" key="1">
    <citation type="submission" date="2022-01" db="EMBL/GenBank/DDBJ databases">
        <title>A high-quality chromosome-level genome assembly of rohu carp, Labeo rohita.</title>
        <authorList>
            <person name="Arick M.A. II"/>
            <person name="Hsu C.-Y."/>
            <person name="Magbanua Z."/>
            <person name="Pechanova O."/>
            <person name="Grover C."/>
            <person name="Miller E."/>
            <person name="Thrash A."/>
            <person name="Ezzel L."/>
            <person name="Alam S."/>
            <person name="Benzie J."/>
            <person name="Hamilton M."/>
            <person name="Karsi A."/>
            <person name="Lawrence M.L."/>
            <person name="Peterson D.G."/>
        </authorList>
    </citation>
    <scope>NUCLEOTIDE SEQUENCE [LARGE SCALE GENOMIC DNA]</scope>
    <source>
        <strain evidence="3">BAU-BD-2019</strain>
        <tissue evidence="2">Blood</tissue>
    </source>
</reference>
<dbReference type="InterPro" id="IPR001849">
    <property type="entry name" value="PH_domain"/>
</dbReference>
<evidence type="ECO:0000259" key="1">
    <source>
        <dbReference type="PROSITE" id="PS50003"/>
    </source>
</evidence>
<organism evidence="2 3">
    <name type="scientific">Labeo rohita</name>
    <name type="common">Indian major carp</name>
    <name type="synonym">Cyprinus rohita</name>
    <dbReference type="NCBI Taxonomy" id="84645"/>
    <lineage>
        <taxon>Eukaryota</taxon>
        <taxon>Metazoa</taxon>
        <taxon>Chordata</taxon>
        <taxon>Craniata</taxon>
        <taxon>Vertebrata</taxon>
        <taxon>Euteleostomi</taxon>
        <taxon>Actinopterygii</taxon>
        <taxon>Neopterygii</taxon>
        <taxon>Teleostei</taxon>
        <taxon>Ostariophysi</taxon>
        <taxon>Cypriniformes</taxon>
        <taxon>Cyprinidae</taxon>
        <taxon>Labeoninae</taxon>
        <taxon>Labeonini</taxon>
        <taxon>Labeo</taxon>
    </lineage>
</organism>
<dbReference type="Pfam" id="PF00169">
    <property type="entry name" value="PH"/>
    <property type="match status" value="1"/>
</dbReference>
<dbReference type="PROSITE" id="PS50003">
    <property type="entry name" value="PH_DOMAIN"/>
    <property type="match status" value="1"/>
</dbReference>